<evidence type="ECO:0000256" key="1">
    <source>
        <dbReference type="SAM" id="MobiDB-lite"/>
    </source>
</evidence>
<accession>A0A5S6QU53</accession>
<dbReference type="WBParaSite" id="TMUE_2000010422.1">
    <property type="protein sequence ID" value="TMUE_2000010422.1"/>
    <property type="gene ID" value="WBGene00300995"/>
</dbReference>
<evidence type="ECO:0000313" key="2">
    <source>
        <dbReference type="Proteomes" id="UP000046395"/>
    </source>
</evidence>
<proteinExistence type="predicted"/>
<protein>
    <submittedName>
        <fullName evidence="3">Uncharacterized protein</fullName>
    </submittedName>
</protein>
<name>A0A5S6QU53_TRIMR</name>
<evidence type="ECO:0000313" key="3">
    <source>
        <dbReference type="WBParaSite" id="TMUE_2000010422.1"/>
    </source>
</evidence>
<reference evidence="3" key="1">
    <citation type="submission" date="2019-12" db="UniProtKB">
        <authorList>
            <consortium name="WormBaseParasite"/>
        </authorList>
    </citation>
    <scope>IDENTIFICATION</scope>
</reference>
<sequence length="124" mass="13162">MAQWIVQFHSGAVAPGGRPPKVGACWSSRMEVNLRHACASAGILLRPAAGRKTRRRMNGRSLLPDELRTPLHAEGGSSLARPGDPWDASTLLATANKKRHVCPPISIAGLAAKQGCVLRTPPLS</sequence>
<keyword evidence="2" id="KW-1185">Reference proteome</keyword>
<feature type="region of interest" description="Disordered" evidence="1">
    <location>
        <begin position="50"/>
        <end position="86"/>
    </location>
</feature>
<dbReference type="Proteomes" id="UP000046395">
    <property type="component" value="Unassembled WGS sequence"/>
</dbReference>
<dbReference type="AlphaFoldDB" id="A0A5S6QU53"/>
<organism evidence="2 3">
    <name type="scientific">Trichuris muris</name>
    <name type="common">Mouse whipworm</name>
    <dbReference type="NCBI Taxonomy" id="70415"/>
    <lineage>
        <taxon>Eukaryota</taxon>
        <taxon>Metazoa</taxon>
        <taxon>Ecdysozoa</taxon>
        <taxon>Nematoda</taxon>
        <taxon>Enoplea</taxon>
        <taxon>Dorylaimia</taxon>
        <taxon>Trichinellida</taxon>
        <taxon>Trichuridae</taxon>
        <taxon>Trichuris</taxon>
    </lineage>
</organism>